<dbReference type="EMBL" id="JAVRRR010000080">
    <property type="protein sequence ID" value="KAK5146565.1"/>
    <property type="molecule type" value="Genomic_DNA"/>
</dbReference>
<keyword evidence="2 4" id="KW-0378">Hydrolase</keyword>
<comment type="caution">
    <text evidence="8">The sequence shown here is derived from an EMBL/GenBank/DDBJ whole genome shotgun (WGS) entry which is preliminary data.</text>
</comment>
<reference evidence="8 9" key="1">
    <citation type="submission" date="2023-08" db="EMBL/GenBank/DDBJ databases">
        <title>Black Yeasts Isolated from many extreme environments.</title>
        <authorList>
            <person name="Coleine C."/>
            <person name="Stajich J.E."/>
            <person name="Selbmann L."/>
        </authorList>
    </citation>
    <scope>NUCLEOTIDE SEQUENCE [LARGE SCALE GENOMIC DNA]</scope>
    <source>
        <strain evidence="8 9">CCFEE 5386</strain>
    </source>
</reference>
<dbReference type="Gene3D" id="2.115.10.20">
    <property type="entry name" value="Glycosyl hydrolase domain, family 43"/>
    <property type="match status" value="1"/>
</dbReference>
<dbReference type="PANTHER" id="PTHR42800">
    <property type="entry name" value="EXOINULINASE INUD (AFU_ORTHOLOGUE AFUA_5G00480)"/>
    <property type="match status" value="1"/>
</dbReference>
<sequence>MSPSAAMSSAAMMSPSAAMSSAAMMSPSAPAPVSPSAPAPLSPSPPVSPIYSGSATISSAYATGTSGSGNAQSCTPLTTAEIEAMGNNTLFTRWRSHSHFIAPAGWMNDPCGSMYDPTRDVYHLFYQWHPQHINWGNISWGHATSKDMITWEDQGGWQDAEARAMGPSGVGRKAPTDPLTSANYNGLGIFSGTAQPVNLHGEQDGTLLLFYTSVSYLPTSWTSFYAPYTETQSLAYSTDGGATFEQYAGNPVINATTGTPPMDWNVTGFRDPFFQPSPALDAVLGCSEPHYYAVFGSGIKGVGPRMPLWTAPASDLTSWSFLGALWEPADNTTLGPILSTGTYGFNFEVSGFFSLPDKSGELHYFVNMGTEGGNVSFHESAHWALWNEGNVSRRDNGSVQFTPIAGGAGDWGLSYALTSFNDTKHNRRVQWAWAPEDLVGDGGLFSASQQGFQGSLTLPRELFVHEVDGVMNANSAVSDSKESVLAPDAHGSFTARTLGVRPLPDVIQGITASATHQTYSSGKYTASKMLQQQGSSHMELKATVSSATGAAGVILAASPDMTEYTTIMYEPANNTILVERLHSSTIDGFANVTVTGYFAPYTLAGSKPEAITMDIFLDGSILEVYVNERFALTTRIYPAMECSTGFGVYVAEGGEAVMGSVEAWVGTGNVWPGRPADSSSPLLWDSAAETDDYKWWSGN</sequence>
<dbReference type="SUPFAM" id="SSF49899">
    <property type="entry name" value="Concanavalin A-like lectins/glucanases"/>
    <property type="match status" value="1"/>
</dbReference>
<evidence type="ECO:0000259" key="7">
    <source>
        <dbReference type="Pfam" id="PF08244"/>
    </source>
</evidence>
<evidence type="ECO:0000259" key="6">
    <source>
        <dbReference type="Pfam" id="PF00251"/>
    </source>
</evidence>
<evidence type="ECO:0000256" key="5">
    <source>
        <dbReference type="SAM" id="MobiDB-lite"/>
    </source>
</evidence>
<keyword evidence="9" id="KW-1185">Reference proteome</keyword>
<dbReference type="InterPro" id="IPR001362">
    <property type="entry name" value="Glyco_hydro_32"/>
</dbReference>
<feature type="compositionally biased region" description="Pro residues" evidence="5">
    <location>
        <begin position="29"/>
        <end position="45"/>
    </location>
</feature>
<evidence type="ECO:0000313" key="8">
    <source>
        <dbReference type="EMBL" id="KAK5146565.1"/>
    </source>
</evidence>
<feature type="domain" description="Glycosyl hydrolase family 32 C-terminal" evidence="7">
    <location>
        <begin position="523"/>
        <end position="664"/>
    </location>
</feature>
<accession>A0ABR0LBY9</accession>
<feature type="domain" description="Glycosyl hydrolase family 32 N-terminal" evidence="6">
    <location>
        <begin position="181"/>
        <end position="466"/>
    </location>
</feature>
<dbReference type="CDD" id="cd18621">
    <property type="entry name" value="GH32_XdINV-like"/>
    <property type="match status" value="1"/>
</dbReference>
<dbReference type="Gene3D" id="2.60.120.560">
    <property type="entry name" value="Exo-inulinase, domain 1"/>
    <property type="match status" value="1"/>
</dbReference>
<gene>
    <name evidence="8" type="ORF">LTR32_001859</name>
</gene>
<name>A0ABR0LBY9_9PEZI</name>
<dbReference type="InterPro" id="IPR013320">
    <property type="entry name" value="ConA-like_dom_sf"/>
</dbReference>
<dbReference type="InterPro" id="IPR023296">
    <property type="entry name" value="Glyco_hydro_beta-prop_sf"/>
</dbReference>
<dbReference type="Proteomes" id="UP001308179">
    <property type="component" value="Unassembled WGS sequence"/>
</dbReference>
<evidence type="ECO:0000256" key="4">
    <source>
        <dbReference type="RuleBase" id="RU362110"/>
    </source>
</evidence>
<keyword evidence="3 4" id="KW-0326">Glycosidase</keyword>
<comment type="similarity">
    <text evidence="1 4">Belongs to the glycosyl hydrolase 32 family.</text>
</comment>
<evidence type="ECO:0000313" key="9">
    <source>
        <dbReference type="Proteomes" id="UP001308179"/>
    </source>
</evidence>
<organism evidence="8 9">
    <name type="scientific">Rachicladosporium monterosium</name>
    <dbReference type="NCBI Taxonomy" id="1507873"/>
    <lineage>
        <taxon>Eukaryota</taxon>
        <taxon>Fungi</taxon>
        <taxon>Dikarya</taxon>
        <taxon>Ascomycota</taxon>
        <taxon>Pezizomycotina</taxon>
        <taxon>Dothideomycetes</taxon>
        <taxon>Dothideomycetidae</taxon>
        <taxon>Cladosporiales</taxon>
        <taxon>Cladosporiaceae</taxon>
        <taxon>Rachicladosporium</taxon>
    </lineage>
</organism>
<feature type="domain" description="Glycosyl hydrolase family 32 N-terminal" evidence="6">
    <location>
        <begin position="99"/>
        <end position="155"/>
    </location>
</feature>
<dbReference type="SMART" id="SM00640">
    <property type="entry name" value="Glyco_32"/>
    <property type="match status" value="1"/>
</dbReference>
<protein>
    <recommendedName>
        <fullName evidence="10">Glycoside hydrolase family 32 protein</fullName>
    </recommendedName>
</protein>
<dbReference type="InterPro" id="IPR013189">
    <property type="entry name" value="Glyco_hydro_32_C"/>
</dbReference>
<dbReference type="Pfam" id="PF00251">
    <property type="entry name" value="Glyco_hydro_32N"/>
    <property type="match status" value="2"/>
</dbReference>
<proteinExistence type="inferred from homology"/>
<evidence type="ECO:0000256" key="1">
    <source>
        <dbReference type="ARBA" id="ARBA00009902"/>
    </source>
</evidence>
<dbReference type="SUPFAM" id="SSF75005">
    <property type="entry name" value="Arabinanase/levansucrase/invertase"/>
    <property type="match status" value="1"/>
</dbReference>
<feature type="region of interest" description="Disordered" evidence="5">
    <location>
        <begin position="25"/>
        <end position="45"/>
    </location>
</feature>
<dbReference type="PANTHER" id="PTHR42800:SF3">
    <property type="entry name" value="GLYCOSYL HYDROLASE FAMILY 32 N-TERMINAL DOMAIN-CONTAINING PROTEIN"/>
    <property type="match status" value="1"/>
</dbReference>
<dbReference type="Pfam" id="PF08244">
    <property type="entry name" value="Glyco_hydro_32C"/>
    <property type="match status" value="1"/>
</dbReference>
<dbReference type="InterPro" id="IPR013148">
    <property type="entry name" value="Glyco_hydro_32_N"/>
</dbReference>
<evidence type="ECO:0008006" key="10">
    <source>
        <dbReference type="Google" id="ProtNLM"/>
    </source>
</evidence>
<evidence type="ECO:0000256" key="2">
    <source>
        <dbReference type="ARBA" id="ARBA00022801"/>
    </source>
</evidence>
<evidence type="ECO:0000256" key="3">
    <source>
        <dbReference type="ARBA" id="ARBA00023295"/>
    </source>
</evidence>